<accession>A0A0X8JSB1</accession>
<dbReference type="EMBL" id="CP014230">
    <property type="protein sequence ID" value="AMD93628.1"/>
    <property type="molecule type" value="Genomic_DNA"/>
</dbReference>
<evidence type="ECO:0000313" key="2">
    <source>
        <dbReference type="Proteomes" id="UP000063964"/>
    </source>
</evidence>
<evidence type="ECO:0000313" key="1">
    <source>
        <dbReference type="EMBL" id="AMD93628.1"/>
    </source>
</evidence>
<dbReference type="AlphaFoldDB" id="A0A0X8JSB1"/>
<organism evidence="1 2">
    <name type="scientific">Desulfomicrobium orale DSM 12838</name>
    <dbReference type="NCBI Taxonomy" id="888061"/>
    <lineage>
        <taxon>Bacteria</taxon>
        <taxon>Pseudomonadati</taxon>
        <taxon>Thermodesulfobacteriota</taxon>
        <taxon>Desulfovibrionia</taxon>
        <taxon>Desulfovibrionales</taxon>
        <taxon>Desulfomicrobiaceae</taxon>
        <taxon>Desulfomicrobium</taxon>
    </lineage>
</organism>
<dbReference type="Proteomes" id="UP000063964">
    <property type="component" value="Chromosome"/>
</dbReference>
<sequence>MILSSSQIRALKERNDEELRKGRHAKYGYPAHTIQDLLQTLEATKKEKKKWKQLAQDRGRALQEIAALTQGVMPSAGEDL</sequence>
<protein>
    <submittedName>
        <fullName evidence="1">Uncharacterized protein</fullName>
    </submittedName>
</protein>
<dbReference type="OrthoDB" id="5471938at2"/>
<reference evidence="2" key="1">
    <citation type="submission" date="2016-02" db="EMBL/GenBank/DDBJ databases">
        <authorList>
            <person name="Holder M.E."/>
            <person name="Ajami N.J."/>
            <person name="Petrosino J.F."/>
        </authorList>
    </citation>
    <scope>NUCLEOTIDE SEQUENCE [LARGE SCALE GENOMIC DNA]</scope>
    <source>
        <strain evidence="2">DSM 12838</strain>
    </source>
</reference>
<name>A0A0X8JSB1_9BACT</name>
<dbReference type="RefSeq" id="WP_066607529.1">
    <property type="nucleotide sequence ID" value="NZ_CP014230.1"/>
</dbReference>
<dbReference type="KEGG" id="doa:AXF15_11305"/>
<gene>
    <name evidence="1" type="ORF">AXF15_11305</name>
</gene>
<proteinExistence type="predicted"/>
<keyword evidence="2" id="KW-1185">Reference proteome</keyword>